<reference evidence="1 2" key="1">
    <citation type="submission" date="2015-02" db="EMBL/GenBank/DDBJ databases">
        <title>Improved understanding of the partial-nitritation anammox process through 23 genomes representing the majority of the microbial community.</title>
        <authorList>
            <person name="Speth D.R."/>
            <person name="In T Zandt M."/>
            <person name="Guerrero Cruz S."/>
            <person name="Jetten M.S."/>
            <person name="Dutilh B.E."/>
        </authorList>
    </citation>
    <scope>NUCLEOTIDE SEQUENCE [LARGE SCALE GENOMIC DNA]</scope>
    <source>
        <strain evidence="1">OLB20</strain>
    </source>
</reference>
<name>A0A136LY53_9BACT</name>
<sequence length="193" mass="21129">MNRNSQTLIITAAALILFISGGVFAVMGLSSSASGNDPAVTLLDSIGSENQYRACSGSAAEVCFSWQYLTGSFADNTLTVGDASLTLSGRYNRETDIEEISRDLNVIYYSRPEGDQLTGYLQTDKDTFVTGSTGSCVEGAFFYFDRFPAGLDLLKLPVDDGHRGFLELYPCDSNPAQEQFFSYTRLERQLIDL</sequence>
<proteinExistence type="predicted"/>
<evidence type="ECO:0000313" key="1">
    <source>
        <dbReference type="EMBL" id="KXK26579.1"/>
    </source>
</evidence>
<organism evidence="1 2">
    <name type="scientific">candidate division WS6 bacterium OLB20</name>
    <dbReference type="NCBI Taxonomy" id="1617426"/>
    <lineage>
        <taxon>Bacteria</taxon>
        <taxon>Candidatus Dojkabacteria</taxon>
    </lineage>
</organism>
<dbReference type="EMBL" id="JYNZ01000003">
    <property type="protein sequence ID" value="KXK26579.1"/>
    <property type="molecule type" value="Genomic_DNA"/>
</dbReference>
<accession>A0A136LY53</accession>
<gene>
    <name evidence="1" type="ORF">TR69_WS6001000585</name>
</gene>
<dbReference type="STRING" id="1617426.TR69_WS6001000585"/>
<comment type="caution">
    <text evidence="1">The sequence shown here is derived from an EMBL/GenBank/DDBJ whole genome shotgun (WGS) entry which is preliminary data.</text>
</comment>
<protein>
    <submittedName>
        <fullName evidence="1">Uncharacterized protein</fullName>
    </submittedName>
</protein>
<dbReference type="AlphaFoldDB" id="A0A136LY53"/>
<dbReference type="Proteomes" id="UP000070457">
    <property type="component" value="Unassembled WGS sequence"/>
</dbReference>
<evidence type="ECO:0000313" key="2">
    <source>
        <dbReference type="Proteomes" id="UP000070457"/>
    </source>
</evidence>